<accession>A0A2S7IWC2</accession>
<evidence type="ECO:0000313" key="3">
    <source>
        <dbReference type="Proteomes" id="UP000238493"/>
    </source>
</evidence>
<evidence type="ECO:0000313" key="2">
    <source>
        <dbReference type="EMBL" id="PQA72302.1"/>
    </source>
</evidence>
<keyword evidence="3" id="KW-1185">Reference proteome</keyword>
<dbReference type="OrthoDB" id="9816036at2"/>
<dbReference type="EMBL" id="PTRC01000031">
    <property type="protein sequence ID" value="PQA72302.1"/>
    <property type="molecule type" value="Genomic_DNA"/>
</dbReference>
<reference evidence="2 3" key="1">
    <citation type="submission" date="2018-02" db="EMBL/GenBank/DDBJ databases">
        <title>Draft genome sequence of Ochrobactrum oryzae found in Brazil.</title>
        <authorList>
            <person name="Cerdeira L."/>
            <person name="Andrade F."/>
            <person name="Zacariotto T."/>
            <person name="Barbosa B."/>
            <person name="Santos S."/>
            <person name="Cassetari V."/>
            <person name="Lincopan N."/>
        </authorList>
    </citation>
    <scope>NUCLEOTIDE SEQUENCE [LARGE SCALE GENOMIC DNA]</scope>
    <source>
        <strain evidence="2 3">OA447</strain>
    </source>
</reference>
<protein>
    <recommendedName>
        <fullName evidence="1">FRG domain-containing protein</fullName>
    </recommendedName>
</protein>
<gene>
    <name evidence="2" type="ORF">C3731_17095</name>
</gene>
<dbReference type="Proteomes" id="UP000238493">
    <property type="component" value="Unassembled WGS sequence"/>
</dbReference>
<comment type="caution">
    <text evidence="2">The sequence shown here is derived from an EMBL/GenBank/DDBJ whole genome shotgun (WGS) entry which is preliminary data.</text>
</comment>
<dbReference type="RefSeq" id="WP_104756825.1">
    <property type="nucleotide sequence ID" value="NZ_PTRC01000031.1"/>
</dbReference>
<sequence>MRTVELPDASLASYLAIIESQPGSYRHLFRGQGNCQWGLLPALYRGKQPNIGAETLSKSYDLYEQQCIELFFREGLPYIPTIRRSFSNDRVIAQHFGVPTRLLDWSQDPLVALFFAVEQADANIDVAVYMIAPDAQHLPEEVLSMGPHKVIAMQPPAIDRRIPAQKSIFTYHPYGPENLPFVPLDQRLDIGNTFTTGGQSIRGFVKIVILGKFAVRLRSTLFGMGIDRRNLFPGLDGVGQDINMRARLGLIF</sequence>
<dbReference type="Pfam" id="PF08867">
    <property type="entry name" value="FRG"/>
    <property type="match status" value="1"/>
</dbReference>
<organism evidence="2 3">
    <name type="scientific">Brucella oryzae</name>
    <dbReference type="NCBI Taxonomy" id="335286"/>
    <lineage>
        <taxon>Bacteria</taxon>
        <taxon>Pseudomonadati</taxon>
        <taxon>Pseudomonadota</taxon>
        <taxon>Alphaproteobacteria</taxon>
        <taxon>Hyphomicrobiales</taxon>
        <taxon>Brucellaceae</taxon>
        <taxon>Brucella/Ochrobactrum group</taxon>
        <taxon>Brucella</taxon>
    </lineage>
</organism>
<name>A0A2S7IWC2_9HYPH</name>
<dbReference type="AlphaFoldDB" id="A0A2S7IWC2"/>
<evidence type="ECO:0000259" key="1">
    <source>
        <dbReference type="SMART" id="SM00901"/>
    </source>
</evidence>
<dbReference type="SMART" id="SM00901">
    <property type="entry name" value="FRG"/>
    <property type="match status" value="1"/>
</dbReference>
<dbReference type="InterPro" id="IPR014966">
    <property type="entry name" value="FRG-dom"/>
</dbReference>
<feature type="domain" description="FRG" evidence="1">
    <location>
        <begin position="23"/>
        <end position="129"/>
    </location>
</feature>
<proteinExistence type="predicted"/>